<evidence type="ECO:0000256" key="7">
    <source>
        <dbReference type="ARBA" id="ARBA00023034"/>
    </source>
</evidence>
<comment type="subcellular location">
    <subcellularLocation>
        <location evidence="1 11">Golgi apparatus membrane</location>
        <topology evidence="1 11">Single-pass type II membrane protein</topology>
    </subcellularLocation>
</comment>
<comment type="cofactor">
    <cofactor evidence="11">
        <name>Mn(2+)</name>
        <dbReference type="ChEBI" id="CHEBI:29035"/>
    </cofactor>
</comment>
<evidence type="ECO:0000313" key="13">
    <source>
        <dbReference type="EnsemblMetazoa" id="ENSAATROPP005043"/>
    </source>
</evidence>
<dbReference type="PANTHER" id="PTHR11675">
    <property type="entry name" value="N-ACETYLGALACTOSAMINYLTRANSFERASE"/>
    <property type="match status" value="1"/>
</dbReference>
<keyword evidence="3 11" id="KW-0812">Transmembrane</keyword>
<feature type="transmembrane region" description="Helical" evidence="11">
    <location>
        <begin position="21"/>
        <end position="44"/>
    </location>
</feature>
<dbReference type="InterPro" id="IPR035992">
    <property type="entry name" value="Ricin_B-like_lectins"/>
</dbReference>
<evidence type="ECO:0000256" key="6">
    <source>
        <dbReference type="ARBA" id="ARBA00022989"/>
    </source>
</evidence>
<keyword evidence="8 11" id="KW-0472">Membrane</keyword>
<evidence type="ECO:0000256" key="11">
    <source>
        <dbReference type="RuleBase" id="RU361242"/>
    </source>
</evidence>
<dbReference type="SUPFAM" id="SSF53448">
    <property type="entry name" value="Nucleotide-diphospho-sugar transferases"/>
    <property type="match status" value="1"/>
</dbReference>
<comment type="similarity">
    <text evidence="2 11">Belongs to the glycosyltransferase 2 family. GalNAc-T subfamily.</text>
</comment>
<dbReference type="InterPro" id="IPR000772">
    <property type="entry name" value="Ricin_B_lectin"/>
</dbReference>
<dbReference type="EC" id="2.4.1.-" evidence="11"/>
<sequence>MGDDKLQKARRARLRSQFRALLKLLFSLRYPLLITLTVTLVLLLQNHHVHQREAENSSIRLNIPRIPMKIDYHNYEQMQHDLERVGPGEQGKPATLSPEESESELRKTLYFQNGFNALLSDKISINRSVADLRHARCRQLKYIKQLPSASIIVPFYDEHWTTLLRTVYSVLNRSPRSILKEIILVDDGSTKLFLKQQLDEYIKDHLTDQVQIIRLPERNGLIKARLEGAKIAKGDVLIFLDSHVEASTNWLPPLLEPIALDNRTCTCPFIDIIKDDSFEFIPQDEGARGAFDWNMLYKRLPLRPEDLNDPVKPFPSPVMAGGLFAINADFFWKLGGYDEGLEIWGAEQYELSFKIWMCGGRMLDVPCSRVGHIYRSYSPFPNAKTYDFVARNHKRVAEVWMDEFKQFVYDKDRIKYAIDAGDLSKMKRLRKTLMCKSFRWFMEEVAPDLMDWYPPVEPDDFASGTIQSLAKLGLCFEVNNNMIPKQIVLVPCAVNKTVPERNEQYFRFSWRRDIRAMHSTNCVDVSHHFSGAELQLFECHNMQGNQLFQYDVNTKQIYVGKDATYCLDADPIKRKVVLNQCSITNDLQRWQIGQINLEHLQNWKQHGAKLKE</sequence>
<dbReference type="InterPro" id="IPR001173">
    <property type="entry name" value="Glyco_trans_2-like"/>
</dbReference>
<dbReference type="InterPro" id="IPR045885">
    <property type="entry name" value="GalNAc-T"/>
</dbReference>
<dbReference type="Pfam" id="PF00652">
    <property type="entry name" value="Ricin_B_lectin"/>
    <property type="match status" value="1"/>
</dbReference>
<dbReference type="Gene3D" id="2.80.10.50">
    <property type="match status" value="1"/>
</dbReference>
<evidence type="ECO:0000256" key="9">
    <source>
        <dbReference type="ARBA" id="ARBA00023157"/>
    </source>
</evidence>
<evidence type="ECO:0000256" key="10">
    <source>
        <dbReference type="ARBA" id="ARBA00023180"/>
    </source>
</evidence>
<evidence type="ECO:0000256" key="2">
    <source>
        <dbReference type="ARBA" id="ARBA00005680"/>
    </source>
</evidence>
<dbReference type="GO" id="GO:0004653">
    <property type="term" value="F:polypeptide N-acetylgalactosaminyltransferase activity"/>
    <property type="evidence" value="ECO:0007669"/>
    <property type="project" value="TreeGrafter"/>
</dbReference>
<feature type="domain" description="Ricin B lectin" evidence="12">
    <location>
        <begin position="463"/>
        <end position="593"/>
    </location>
</feature>
<dbReference type="GO" id="GO:0030246">
    <property type="term" value="F:carbohydrate binding"/>
    <property type="evidence" value="ECO:0007669"/>
    <property type="project" value="UniProtKB-KW"/>
</dbReference>
<evidence type="ECO:0000256" key="1">
    <source>
        <dbReference type="ARBA" id="ARBA00004323"/>
    </source>
</evidence>
<keyword evidence="10" id="KW-0325">Glycoprotein</keyword>
<dbReference type="SUPFAM" id="SSF50370">
    <property type="entry name" value="Ricin B-like lectins"/>
    <property type="match status" value="1"/>
</dbReference>
<evidence type="ECO:0000256" key="4">
    <source>
        <dbReference type="ARBA" id="ARBA00022734"/>
    </source>
</evidence>
<keyword evidence="11" id="KW-0464">Manganese</keyword>
<dbReference type="Pfam" id="PF00535">
    <property type="entry name" value="Glycos_transf_2"/>
    <property type="match status" value="1"/>
</dbReference>
<name>A0AAG5D368_ANOAO</name>
<evidence type="ECO:0000256" key="5">
    <source>
        <dbReference type="ARBA" id="ARBA00022968"/>
    </source>
</evidence>
<keyword evidence="14" id="KW-1185">Reference proteome</keyword>
<dbReference type="AlphaFoldDB" id="A0AAG5D368"/>
<comment type="pathway">
    <text evidence="11">Protein modification; protein glycosylation.</text>
</comment>
<proteinExistence type="inferred from homology"/>
<keyword evidence="11" id="KW-0328">Glycosyltransferase</keyword>
<dbReference type="PROSITE" id="PS50231">
    <property type="entry name" value="RICIN_B_LECTIN"/>
    <property type="match status" value="1"/>
</dbReference>
<dbReference type="Proteomes" id="UP000075880">
    <property type="component" value="Unassembled WGS sequence"/>
</dbReference>
<dbReference type="Gene3D" id="3.90.550.10">
    <property type="entry name" value="Spore Coat Polysaccharide Biosynthesis Protein SpsA, Chain A"/>
    <property type="match status" value="1"/>
</dbReference>
<organism evidence="13 14">
    <name type="scientific">Anopheles atroparvus</name>
    <name type="common">European mosquito</name>
    <dbReference type="NCBI Taxonomy" id="41427"/>
    <lineage>
        <taxon>Eukaryota</taxon>
        <taxon>Metazoa</taxon>
        <taxon>Ecdysozoa</taxon>
        <taxon>Arthropoda</taxon>
        <taxon>Hexapoda</taxon>
        <taxon>Insecta</taxon>
        <taxon>Pterygota</taxon>
        <taxon>Neoptera</taxon>
        <taxon>Endopterygota</taxon>
        <taxon>Diptera</taxon>
        <taxon>Nematocera</taxon>
        <taxon>Culicoidea</taxon>
        <taxon>Culicidae</taxon>
        <taxon>Anophelinae</taxon>
        <taxon>Anopheles</taxon>
    </lineage>
</organism>
<evidence type="ECO:0000256" key="3">
    <source>
        <dbReference type="ARBA" id="ARBA00022692"/>
    </source>
</evidence>
<keyword evidence="9 11" id="KW-1015">Disulfide bond</keyword>
<accession>A0AAG5D368</accession>
<keyword evidence="5" id="KW-0735">Signal-anchor</keyword>
<dbReference type="EnsemblMetazoa" id="ENSAATROPT005453">
    <property type="protein sequence ID" value="ENSAATROPP005043"/>
    <property type="gene ID" value="ENSAATROPG004386"/>
</dbReference>
<dbReference type="InterPro" id="IPR029044">
    <property type="entry name" value="Nucleotide-diphossugar_trans"/>
</dbReference>
<evidence type="ECO:0000259" key="12">
    <source>
        <dbReference type="SMART" id="SM00458"/>
    </source>
</evidence>
<dbReference type="CDD" id="cd02510">
    <property type="entry name" value="pp-GalNAc-T"/>
    <property type="match status" value="1"/>
</dbReference>
<keyword evidence="7 11" id="KW-0333">Golgi apparatus</keyword>
<dbReference type="SMART" id="SM00458">
    <property type="entry name" value="RICIN"/>
    <property type="match status" value="1"/>
</dbReference>
<dbReference type="FunFam" id="3.90.550.10:FF:000029">
    <property type="entry name" value="Polypeptide N-acetylgalactosaminyltransferase"/>
    <property type="match status" value="1"/>
</dbReference>
<evidence type="ECO:0000256" key="8">
    <source>
        <dbReference type="ARBA" id="ARBA00023136"/>
    </source>
</evidence>
<reference evidence="13" key="1">
    <citation type="submission" date="2024-04" db="UniProtKB">
        <authorList>
            <consortium name="EnsemblMetazoa"/>
        </authorList>
    </citation>
    <scope>IDENTIFICATION</scope>
    <source>
        <strain evidence="13">EBRO</strain>
    </source>
</reference>
<dbReference type="PANTHER" id="PTHR11675:SF134">
    <property type="entry name" value="N-ACETYLGALACTOSAMINYLTRANSFERASE 4-RELATED"/>
    <property type="match status" value="1"/>
</dbReference>
<keyword evidence="11" id="KW-0808">Transferase</keyword>
<protein>
    <recommendedName>
        <fullName evidence="11">Polypeptide N-acetylgalactosaminyltransferase</fullName>
        <ecNumber evidence="11">2.4.1.-</ecNumber>
    </recommendedName>
    <alternativeName>
        <fullName evidence="11">Protein-UDP acetylgalactosaminyltransferase</fullName>
    </alternativeName>
</protein>
<dbReference type="GO" id="GO:0006493">
    <property type="term" value="P:protein O-linked glycosylation"/>
    <property type="evidence" value="ECO:0007669"/>
    <property type="project" value="TreeGrafter"/>
</dbReference>
<dbReference type="GO" id="GO:0000139">
    <property type="term" value="C:Golgi membrane"/>
    <property type="evidence" value="ECO:0007669"/>
    <property type="project" value="UniProtKB-SubCell"/>
</dbReference>
<keyword evidence="4 11" id="KW-0430">Lectin</keyword>
<keyword evidence="6 11" id="KW-1133">Transmembrane helix</keyword>
<evidence type="ECO:0000313" key="14">
    <source>
        <dbReference type="Proteomes" id="UP000075880"/>
    </source>
</evidence>